<dbReference type="PATRIC" id="fig|330734.3.peg.2888"/>
<dbReference type="PANTHER" id="PTHR33932">
    <property type="entry name" value="NA(+)/H(+) ANTIPORTER SUBUNIT B"/>
    <property type="match status" value="1"/>
</dbReference>
<comment type="subcellular location">
    <subcellularLocation>
        <location evidence="1">Cell membrane</location>
        <topology evidence="1">Multi-pass membrane protein</topology>
    </subcellularLocation>
</comment>
<dbReference type="KEGG" id="mpq:ABA45_13750"/>
<gene>
    <name evidence="9" type="ORF">ABA45_13750</name>
</gene>
<dbReference type="Pfam" id="PF04039">
    <property type="entry name" value="MnhB"/>
    <property type="match status" value="1"/>
</dbReference>
<evidence type="ECO:0000256" key="1">
    <source>
        <dbReference type="ARBA" id="ARBA00004651"/>
    </source>
</evidence>
<evidence type="ECO:0000313" key="10">
    <source>
        <dbReference type="Proteomes" id="UP000036406"/>
    </source>
</evidence>
<dbReference type="EMBL" id="CP011494">
    <property type="protein sequence ID" value="AKO53349.1"/>
    <property type="molecule type" value="Genomic_DNA"/>
</dbReference>
<evidence type="ECO:0000256" key="6">
    <source>
        <dbReference type="ARBA" id="ARBA00023136"/>
    </source>
</evidence>
<dbReference type="NCBIfam" id="NF009163">
    <property type="entry name" value="PRK12509.1"/>
    <property type="match status" value="1"/>
</dbReference>
<keyword evidence="4 7" id="KW-0812">Transmembrane</keyword>
<feature type="transmembrane region" description="Helical" evidence="7">
    <location>
        <begin position="114"/>
        <end position="137"/>
    </location>
</feature>
<reference evidence="9 10" key="1">
    <citation type="submission" date="2015-05" db="EMBL/GenBank/DDBJ databases">
        <title>Complete genome of Marinobacter psychrophilus strain 20041T isolated from sea-ice of the Canadian Basin.</title>
        <authorList>
            <person name="Song L."/>
            <person name="Ren L."/>
            <person name="Yu Y."/>
            <person name="Wang X."/>
        </authorList>
    </citation>
    <scope>NUCLEOTIDE SEQUENCE [LARGE SCALE GENOMIC DNA]</scope>
    <source>
        <strain evidence="9 10">20041</strain>
    </source>
</reference>
<dbReference type="AlphaFoldDB" id="A0A0H4I2Z1"/>
<proteinExistence type="inferred from homology"/>
<keyword evidence="10" id="KW-1185">Reference proteome</keyword>
<organism evidence="9 10">
    <name type="scientific">Marinobacter psychrophilus</name>
    <dbReference type="NCBI Taxonomy" id="330734"/>
    <lineage>
        <taxon>Bacteria</taxon>
        <taxon>Pseudomonadati</taxon>
        <taxon>Pseudomonadota</taxon>
        <taxon>Gammaproteobacteria</taxon>
        <taxon>Pseudomonadales</taxon>
        <taxon>Marinobacteraceae</taxon>
        <taxon>Marinobacter</taxon>
    </lineage>
</organism>
<dbReference type="STRING" id="330734.ABA45_13750"/>
<evidence type="ECO:0000256" key="2">
    <source>
        <dbReference type="ARBA" id="ARBA00009425"/>
    </source>
</evidence>
<evidence type="ECO:0000256" key="4">
    <source>
        <dbReference type="ARBA" id="ARBA00022692"/>
    </source>
</evidence>
<feature type="transmembrane region" description="Helical" evidence="7">
    <location>
        <begin position="38"/>
        <end position="59"/>
    </location>
</feature>
<evidence type="ECO:0000259" key="8">
    <source>
        <dbReference type="Pfam" id="PF04039"/>
    </source>
</evidence>
<comment type="similarity">
    <text evidence="2">Belongs to the CPA3 antiporters (TC 2.A.63) subunit B family.</text>
</comment>
<dbReference type="GO" id="GO:0005886">
    <property type="term" value="C:plasma membrane"/>
    <property type="evidence" value="ECO:0007669"/>
    <property type="project" value="UniProtKB-SubCell"/>
</dbReference>
<sequence length="141" mass="15318">MKTNTLILHTAALFIMPLQLMFSLFLLLRGHDEPGGGFIGGLVAASAFVLYAFAFGSTATRRILRVDPRDLLSAGLLFALASTIPAFLAGQPMLTAHWWELPLPGDTYLKLSTVLIFDIGVYAAVLGTIMTFVINLMESEE</sequence>
<dbReference type="RefSeq" id="WP_048387002.1">
    <property type="nucleotide sequence ID" value="NZ_CP011494.1"/>
</dbReference>
<keyword evidence="3" id="KW-1003">Cell membrane</keyword>
<evidence type="ECO:0000256" key="3">
    <source>
        <dbReference type="ARBA" id="ARBA00022475"/>
    </source>
</evidence>
<protein>
    <submittedName>
        <fullName evidence="9">Monovalent cation/H+ antiporter subunit B</fullName>
    </submittedName>
</protein>
<name>A0A0H4I2Z1_9GAMM</name>
<evidence type="ECO:0000313" key="9">
    <source>
        <dbReference type="EMBL" id="AKO53349.1"/>
    </source>
</evidence>
<dbReference type="InterPro" id="IPR050622">
    <property type="entry name" value="CPA3_antiporter_subunitB"/>
</dbReference>
<dbReference type="Proteomes" id="UP000036406">
    <property type="component" value="Chromosome"/>
</dbReference>
<keyword evidence="5 7" id="KW-1133">Transmembrane helix</keyword>
<feature type="transmembrane region" description="Helical" evidence="7">
    <location>
        <begin position="71"/>
        <end position="94"/>
    </location>
</feature>
<evidence type="ECO:0000256" key="5">
    <source>
        <dbReference type="ARBA" id="ARBA00022989"/>
    </source>
</evidence>
<evidence type="ECO:0000256" key="7">
    <source>
        <dbReference type="SAM" id="Phobius"/>
    </source>
</evidence>
<feature type="domain" description="Na+/H+ antiporter MnhB subunit-related protein" evidence="8">
    <location>
        <begin position="7"/>
        <end position="131"/>
    </location>
</feature>
<dbReference type="PANTHER" id="PTHR33932:SF4">
    <property type="entry name" value="NA(+)_H(+) ANTIPORTER SUBUNIT B"/>
    <property type="match status" value="1"/>
</dbReference>
<feature type="transmembrane region" description="Helical" evidence="7">
    <location>
        <begin position="7"/>
        <end position="26"/>
    </location>
</feature>
<dbReference type="InterPro" id="IPR007182">
    <property type="entry name" value="MnhB"/>
</dbReference>
<keyword evidence="6 7" id="KW-0472">Membrane</keyword>
<accession>A0A0H4I2Z1</accession>